<evidence type="ECO:0000259" key="2">
    <source>
        <dbReference type="Pfam" id="PF03372"/>
    </source>
</evidence>
<dbReference type="PANTHER" id="PTHR14859">
    <property type="entry name" value="CALCOFLUOR WHITE HYPERSENSITIVE PROTEIN PRECURSOR"/>
    <property type="match status" value="1"/>
</dbReference>
<feature type="domain" description="Endonuclease/exonuclease/phosphatase" evidence="2">
    <location>
        <begin position="39"/>
        <end position="273"/>
    </location>
</feature>
<dbReference type="AlphaFoldDB" id="A0A2T3NVD9"/>
<dbReference type="Pfam" id="PF03372">
    <property type="entry name" value="Exo_endo_phos"/>
    <property type="match status" value="1"/>
</dbReference>
<dbReference type="GO" id="GO:0016020">
    <property type="term" value="C:membrane"/>
    <property type="evidence" value="ECO:0007669"/>
    <property type="project" value="GOC"/>
</dbReference>
<evidence type="ECO:0000256" key="1">
    <source>
        <dbReference type="SAM" id="SignalP"/>
    </source>
</evidence>
<dbReference type="InterPro" id="IPR036691">
    <property type="entry name" value="Endo/exonu/phosph_ase_sf"/>
</dbReference>
<proteinExistence type="predicted"/>
<keyword evidence="1" id="KW-0732">Signal</keyword>
<comment type="caution">
    <text evidence="3">The sequence shown here is derived from an EMBL/GenBank/DDBJ whole genome shotgun (WGS) entry which is preliminary data.</text>
</comment>
<feature type="chain" id="PRO_5015587575" evidence="1">
    <location>
        <begin position="21"/>
        <end position="285"/>
    </location>
</feature>
<sequence>MIKSKLALFTSLIFCHPALANSDVLIDGPVETDTIRVASYNIMASRMGDTSAIKDAVKAIDADIIALQEVDNMTVRSGKNFSSTGSDAINQAEYIATELGMHYAYCKTIDFDGGAYGHAILSKHPVTMVKQLDLPNQDNKEQRSACAIEVDVPNYPAPIMAVTAHLDHSDTDLRLSQVRFLNDNFSYWKFKSAIPVLFGDMNLPPQSHEYFELQQWFKETDKQLQYTAPAWNPDRKIDYILTSTAQEWDIQSATVPKATDTPVNIPWYKISDHLPVIVDMKLTEK</sequence>
<evidence type="ECO:0000313" key="3">
    <source>
        <dbReference type="EMBL" id="PSW20246.1"/>
    </source>
</evidence>
<dbReference type="RefSeq" id="WP_051902476.1">
    <property type="nucleotide sequence ID" value="NZ_JGVO01000865.1"/>
</dbReference>
<dbReference type="OrthoDB" id="9793162at2"/>
<reference evidence="3 4" key="1">
    <citation type="submission" date="2018-01" db="EMBL/GenBank/DDBJ databases">
        <title>Whole genome sequencing of Histamine producing bacteria.</title>
        <authorList>
            <person name="Butler K."/>
        </authorList>
    </citation>
    <scope>NUCLEOTIDE SEQUENCE [LARGE SCALE GENOMIC DNA]</scope>
    <source>
        <strain evidence="3 4">DSM 100436</strain>
    </source>
</reference>
<protein>
    <submittedName>
        <fullName evidence="3">Endonuclease</fullName>
    </submittedName>
</protein>
<organism evidence="3 4">
    <name type="scientific">Photobacterium sanctipauli</name>
    <dbReference type="NCBI Taxonomy" id="1342794"/>
    <lineage>
        <taxon>Bacteria</taxon>
        <taxon>Pseudomonadati</taxon>
        <taxon>Pseudomonadota</taxon>
        <taxon>Gammaproteobacteria</taxon>
        <taxon>Vibrionales</taxon>
        <taxon>Vibrionaceae</taxon>
        <taxon>Photobacterium</taxon>
    </lineage>
</organism>
<name>A0A2T3NVD9_9GAMM</name>
<dbReference type="EMBL" id="PYMA01000004">
    <property type="protein sequence ID" value="PSW20246.1"/>
    <property type="molecule type" value="Genomic_DNA"/>
</dbReference>
<evidence type="ECO:0000313" key="4">
    <source>
        <dbReference type="Proteomes" id="UP000241771"/>
    </source>
</evidence>
<keyword evidence="3" id="KW-0540">Nuclease</keyword>
<dbReference type="GO" id="GO:0004519">
    <property type="term" value="F:endonuclease activity"/>
    <property type="evidence" value="ECO:0007669"/>
    <property type="project" value="UniProtKB-KW"/>
</dbReference>
<feature type="signal peptide" evidence="1">
    <location>
        <begin position="1"/>
        <end position="20"/>
    </location>
</feature>
<keyword evidence="4" id="KW-1185">Reference proteome</keyword>
<dbReference type="SUPFAM" id="SSF56219">
    <property type="entry name" value="DNase I-like"/>
    <property type="match status" value="1"/>
</dbReference>
<dbReference type="Proteomes" id="UP000241771">
    <property type="component" value="Unassembled WGS sequence"/>
</dbReference>
<accession>A0A2T3NVD9</accession>
<gene>
    <name evidence="3" type="ORF">C9I98_09330</name>
</gene>
<dbReference type="PANTHER" id="PTHR14859:SF15">
    <property type="entry name" value="ENDONUCLEASE_EXONUCLEASE_PHOSPHATASE DOMAIN-CONTAINING PROTEIN"/>
    <property type="match status" value="1"/>
</dbReference>
<dbReference type="InterPro" id="IPR051916">
    <property type="entry name" value="GPI-anchor_lipid_remodeler"/>
</dbReference>
<keyword evidence="3" id="KW-0378">Hydrolase</keyword>
<dbReference type="GO" id="GO:0006506">
    <property type="term" value="P:GPI anchor biosynthetic process"/>
    <property type="evidence" value="ECO:0007669"/>
    <property type="project" value="TreeGrafter"/>
</dbReference>
<dbReference type="InterPro" id="IPR005135">
    <property type="entry name" value="Endo/exonuclease/phosphatase"/>
</dbReference>
<dbReference type="Gene3D" id="3.60.10.10">
    <property type="entry name" value="Endonuclease/exonuclease/phosphatase"/>
    <property type="match status" value="1"/>
</dbReference>
<keyword evidence="3" id="KW-0255">Endonuclease</keyword>